<name>A0AAD7W938_9TELE</name>
<evidence type="ECO:0000256" key="1">
    <source>
        <dbReference type="ARBA" id="ARBA00004370"/>
    </source>
</evidence>
<dbReference type="InterPro" id="IPR025423">
    <property type="entry name" value="TMEM205-like"/>
</dbReference>
<dbReference type="GO" id="GO:0016020">
    <property type="term" value="C:membrane"/>
    <property type="evidence" value="ECO:0007669"/>
    <property type="project" value="UniProtKB-SubCell"/>
</dbReference>
<evidence type="ECO:0000313" key="7">
    <source>
        <dbReference type="EMBL" id="KAJ8388496.1"/>
    </source>
</evidence>
<evidence type="ECO:0000313" key="8">
    <source>
        <dbReference type="Proteomes" id="UP001221898"/>
    </source>
</evidence>
<feature type="transmembrane region" description="Helical" evidence="5">
    <location>
        <begin position="85"/>
        <end position="105"/>
    </location>
</feature>
<evidence type="ECO:0000256" key="5">
    <source>
        <dbReference type="SAM" id="Phobius"/>
    </source>
</evidence>
<evidence type="ECO:0000256" key="4">
    <source>
        <dbReference type="ARBA" id="ARBA00023136"/>
    </source>
</evidence>
<evidence type="ECO:0000259" key="6">
    <source>
        <dbReference type="Pfam" id="PF13664"/>
    </source>
</evidence>
<dbReference type="InterPro" id="IPR042623">
    <property type="entry name" value="TMEM205"/>
</dbReference>
<keyword evidence="3 5" id="KW-1133">Transmembrane helix</keyword>
<evidence type="ECO:0000256" key="2">
    <source>
        <dbReference type="ARBA" id="ARBA00022692"/>
    </source>
</evidence>
<gene>
    <name evidence="7" type="ORF">AAFF_G00133720</name>
</gene>
<evidence type="ECO:0000256" key="3">
    <source>
        <dbReference type="ARBA" id="ARBA00022989"/>
    </source>
</evidence>
<feature type="transmembrane region" description="Helical" evidence="5">
    <location>
        <begin position="157"/>
        <end position="180"/>
    </location>
</feature>
<reference evidence="7" key="1">
    <citation type="journal article" date="2023" name="Science">
        <title>Genome structures resolve the early diversification of teleost fishes.</title>
        <authorList>
            <person name="Parey E."/>
            <person name="Louis A."/>
            <person name="Montfort J."/>
            <person name="Bouchez O."/>
            <person name="Roques C."/>
            <person name="Iampietro C."/>
            <person name="Lluch J."/>
            <person name="Castinel A."/>
            <person name="Donnadieu C."/>
            <person name="Desvignes T."/>
            <person name="Floi Bucao C."/>
            <person name="Jouanno E."/>
            <person name="Wen M."/>
            <person name="Mejri S."/>
            <person name="Dirks R."/>
            <person name="Jansen H."/>
            <person name="Henkel C."/>
            <person name="Chen W.J."/>
            <person name="Zahm M."/>
            <person name="Cabau C."/>
            <person name="Klopp C."/>
            <person name="Thompson A.W."/>
            <person name="Robinson-Rechavi M."/>
            <person name="Braasch I."/>
            <person name="Lecointre G."/>
            <person name="Bobe J."/>
            <person name="Postlethwait J.H."/>
            <person name="Berthelot C."/>
            <person name="Roest Crollius H."/>
            <person name="Guiguen Y."/>
        </authorList>
    </citation>
    <scope>NUCLEOTIDE SEQUENCE</scope>
    <source>
        <strain evidence="7">NC1722</strain>
    </source>
</reference>
<dbReference type="PANTHER" id="PTHR46916">
    <property type="entry name" value="TRANSMEMBRANE PROTEIN 205"/>
    <property type="match status" value="1"/>
</dbReference>
<dbReference type="Proteomes" id="UP001221898">
    <property type="component" value="Unassembled WGS sequence"/>
</dbReference>
<sequence>MKDCEEIISAHLLHLILISTFWGMQIWYTLSSFVMDCVMNKHIYGHIQSRLLPFYYRIGSTCAFVSLIIFGQYHPHNQLGDEEDFQVFILLVCVMAAALNSHYFGAVTSEIMADMHHIELSSDLGKNIWLSACSEAYDKLYESNSEYKKLSCQLWRYHWMSSLCNLCCIICNCFTLYYLAQNTCLP</sequence>
<keyword evidence="8" id="KW-1185">Reference proteome</keyword>
<comment type="subcellular location">
    <subcellularLocation>
        <location evidence="1">Membrane</location>
    </subcellularLocation>
</comment>
<dbReference type="PANTHER" id="PTHR46916:SF1">
    <property type="entry name" value="TRANSMEMBRANE PROTEIN 205"/>
    <property type="match status" value="1"/>
</dbReference>
<feature type="transmembrane region" description="Helical" evidence="5">
    <location>
        <begin position="54"/>
        <end position="73"/>
    </location>
</feature>
<proteinExistence type="predicted"/>
<dbReference type="AlphaFoldDB" id="A0AAD7W938"/>
<accession>A0AAD7W938</accession>
<protein>
    <recommendedName>
        <fullName evidence="6">TMEM205-like domain-containing protein</fullName>
    </recommendedName>
</protein>
<feature type="transmembrane region" description="Helical" evidence="5">
    <location>
        <begin position="12"/>
        <end position="34"/>
    </location>
</feature>
<feature type="domain" description="TMEM205-like" evidence="6">
    <location>
        <begin position="17"/>
        <end position="117"/>
    </location>
</feature>
<dbReference type="EMBL" id="JAINUG010000194">
    <property type="protein sequence ID" value="KAJ8388496.1"/>
    <property type="molecule type" value="Genomic_DNA"/>
</dbReference>
<keyword evidence="4 5" id="KW-0472">Membrane</keyword>
<keyword evidence="2 5" id="KW-0812">Transmembrane</keyword>
<dbReference type="Pfam" id="PF13664">
    <property type="entry name" value="DUF4149"/>
    <property type="match status" value="1"/>
</dbReference>
<organism evidence="7 8">
    <name type="scientific">Aldrovandia affinis</name>
    <dbReference type="NCBI Taxonomy" id="143900"/>
    <lineage>
        <taxon>Eukaryota</taxon>
        <taxon>Metazoa</taxon>
        <taxon>Chordata</taxon>
        <taxon>Craniata</taxon>
        <taxon>Vertebrata</taxon>
        <taxon>Euteleostomi</taxon>
        <taxon>Actinopterygii</taxon>
        <taxon>Neopterygii</taxon>
        <taxon>Teleostei</taxon>
        <taxon>Notacanthiformes</taxon>
        <taxon>Halosauridae</taxon>
        <taxon>Aldrovandia</taxon>
    </lineage>
</organism>
<comment type="caution">
    <text evidence="7">The sequence shown here is derived from an EMBL/GenBank/DDBJ whole genome shotgun (WGS) entry which is preliminary data.</text>
</comment>